<dbReference type="Proteomes" id="UP000009138">
    <property type="component" value="Unassembled WGS sequence"/>
</dbReference>
<name>I1BPW1_RHIO9</name>
<evidence type="ECO:0000313" key="2">
    <source>
        <dbReference type="Proteomes" id="UP000009138"/>
    </source>
</evidence>
<dbReference type="OMA" id="VEHINIV"/>
<keyword evidence="2" id="KW-1185">Reference proteome</keyword>
<accession>I1BPW1</accession>
<sequence length="297" mass="34459">MSGIAFVNSINDSCFLPDALDNDVTNMINKFTRAVEYHTKDMLLLPTKIEHINIVSLLNISFFNNCKENDVCQYNYQYYQAPEQLKNMENDFKIKYVAPFVNAAFDVNDKLVVYWDTPLNLYRNSNMKIQRRQTTDAKFATIDGIEIGVVEIKSFKTPFETLEEDRVRLAEISKKMLHKRILTAKSEKELNTFAIMIAGHDIKYFVHEYNPQKSTVVSRDGIDNGKKYTFRLLKKSILPTFPKTFSHMSLSLESLAHYKKMMAKSIASASDVEKPYLYSDDYKRFEPTVTLLKLNDE</sequence>
<dbReference type="AlphaFoldDB" id="I1BPW1"/>
<dbReference type="eggNOG" id="ENOG502QZTF">
    <property type="taxonomic scope" value="Eukaryota"/>
</dbReference>
<dbReference type="EMBL" id="CH476733">
    <property type="protein sequence ID" value="EIE78241.1"/>
    <property type="molecule type" value="Genomic_DNA"/>
</dbReference>
<dbReference type="InParanoid" id="I1BPW1"/>
<dbReference type="RefSeq" id="XP_067513637.1">
    <property type="nucleotide sequence ID" value="XM_067657536.1"/>
</dbReference>
<evidence type="ECO:0000313" key="1">
    <source>
        <dbReference type="EMBL" id="EIE78241.1"/>
    </source>
</evidence>
<dbReference type="GeneID" id="93609917"/>
<reference evidence="1 2" key="1">
    <citation type="journal article" date="2009" name="PLoS Genet.">
        <title>Genomic analysis of the basal lineage fungus Rhizopus oryzae reveals a whole-genome duplication.</title>
        <authorList>
            <person name="Ma L.-J."/>
            <person name="Ibrahim A.S."/>
            <person name="Skory C."/>
            <person name="Grabherr M.G."/>
            <person name="Burger G."/>
            <person name="Butler M."/>
            <person name="Elias M."/>
            <person name="Idnurm A."/>
            <person name="Lang B.F."/>
            <person name="Sone T."/>
            <person name="Abe A."/>
            <person name="Calvo S.E."/>
            <person name="Corrochano L.M."/>
            <person name="Engels R."/>
            <person name="Fu J."/>
            <person name="Hansberg W."/>
            <person name="Kim J.-M."/>
            <person name="Kodira C.D."/>
            <person name="Koehrsen M.J."/>
            <person name="Liu B."/>
            <person name="Miranda-Saavedra D."/>
            <person name="O'Leary S."/>
            <person name="Ortiz-Castellanos L."/>
            <person name="Poulter R."/>
            <person name="Rodriguez-Romero J."/>
            <person name="Ruiz-Herrera J."/>
            <person name="Shen Y.-Q."/>
            <person name="Zeng Q."/>
            <person name="Galagan J."/>
            <person name="Birren B.W."/>
            <person name="Cuomo C.A."/>
            <person name="Wickes B.L."/>
        </authorList>
    </citation>
    <scope>NUCLEOTIDE SEQUENCE [LARGE SCALE GENOMIC DNA]</scope>
    <source>
        <strain evidence="2">RA 99-880 / ATCC MYA-4621 / FGSC 9543 / NRRL 43880</strain>
    </source>
</reference>
<dbReference type="VEuPathDB" id="FungiDB:RO3G_02945"/>
<proteinExistence type="predicted"/>
<organism evidence="1 2">
    <name type="scientific">Rhizopus delemar (strain RA 99-880 / ATCC MYA-4621 / FGSC 9543 / NRRL 43880)</name>
    <name type="common">Mucormycosis agent</name>
    <name type="synonym">Rhizopus arrhizus var. delemar</name>
    <dbReference type="NCBI Taxonomy" id="246409"/>
    <lineage>
        <taxon>Eukaryota</taxon>
        <taxon>Fungi</taxon>
        <taxon>Fungi incertae sedis</taxon>
        <taxon>Mucoromycota</taxon>
        <taxon>Mucoromycotina</taxon>
        <taxon>Mucoromycetes</taxon>
        <taxon>Mucorales</taxon>
        <taxon>Mucorineae</taxon>
        <taxon>Rhizopodaceae</taxon>
        <taxon>Rhizopus</taxon>
    </lineage>
</organism>
<protein>
    <submittedName>
        <fullName evidence="1">Uncharacterized protein</fullName>
    </submittedName>
</protein>
<gene>
    <name evidence="1" type="ORF">RO3G_02945</name>
</gene>
<dbReference type="OrthoDB" id="2206566at2759"/>